<comment type="caution">
    <text evidence="2">The sequence shown here is derived from an EMBL/GenBank/DDBJ whole genome shotgun (WGS) entry which is preliminary data.</text>
</comment>
<protein>
    <recommendedName>
        <fullName evidence="4">ABC-2 type transport system permease protein</fullName>
    </recommendedName>
</protein>
<feature type="transmembrane region" description="Helical" evidence="1">
    <location>
        <begin position="205"/>
        <end position="226"/>
    </location>
</feature>
<feature type="transmembrane region" description="Helical" evidence="1">
    <location>
        <begin position="116"/>
        <end position="136"/>
    </location>
</feature>
<feature type="transmembrane region" description="Helical" evidence="1">
    <location>
        <begin position="276"/>
        <end position="294"/>
    </location>
</feature>
<feature type="transmembrane region" description="Helical" evidence="1">
    <location>
        <begin position="300"/>
        <end position="326"/>
    </location>
</feature>
<organism evidence="2 3">
    <name type="scientific">Maribacter arenosus</name>
    <dbReference type="NCBI Taxonomy" id="1854708"/>
    <lineage>
        <taxon>Bacteria</taxon>
        <taxon>Pseudomonadati</taxon>
        <taxon>Bacteroidota</taxon>
        <taxon>Flavobacteriia</taxon>
        <taxon>Flavobacteriales</taxon>
        <taxon>Flavobacteriaceae</taxon>
        <taxon>Maribacter</taxon>
    </lineage>
</organism>
<gene>
    <name evidence="2" type="ORF">HPE63_07830</name>
</gene>
<keyword evidence="3" id="KW-1185">Reference proteome</keyword>
<feature type="transmembrane region" description="Helical" evidence="1">
    <location>
        <begin position="142"/>
        <end position="161"/>
    </location>
</feature>
<evidence type="ECO:0008006" key="4">
    <source>
        <dbReference type="Google" id="ProtNLM"/>
    </source>
</evidence>
<feature type="transmembrane region" description="Helical" evidence="1">
    <location>
        <begin position="442"/>
        <end position="461"/>
    </location>
</feature>
<feature type="transmembrane region" description="Helical" evidence="1">
    <location>
        <begin position="62"/>
        <end position="81"/>
    </location>
</feature>
<keyword evidence="1" id="KW-0472">Membrane</keyword>
<proteinExistence type="predicted"/>
<feature type="transmembrane region" description="Helical" evidence="1">
    <location>
        <begin position="347"/>
        <end position="368"/>
    </location>
</feature>
<feature type="transmembrane region" description="Helical" evidence="1">
    <location>
        <begin position="23"/>
        <end position="50"/>
    </location>
</feature>
<dbReference type="InterPro" id="IPR043742">
    <property type="entry name" value="DUF5687"/>
</dbReference>
<dbReference type="RefSeq" id="WP_188313695.1">
    <property type="nucleotide sequence ID" value="NZ_JABTCG010000002.1"/>
</dbReference>
<accession>A0ABR7VEU5</accession>
<reference evidence="2 3" key="1">
    <citation type="submission" date="2020-05" db="EMBL/GenBank/DDBJ databases">
        <title>The draft genome sequence of Maribacter arenosus CAU 1321.</title>
        <authorList>
            <person name="Mu L."/>
        </authorList>
    </citation>
    <scope>NUCLEOTIDE SEQUENCE [LARGE SCALE GENOMIC DNA]</scope>
    <source>
        <strain evidence="2 3">CAU 1321</strain>
    </source>
</reference>
<evidence type="ECO:0000313" key="3">
    <source>
        <dbReference type="Proteomes" id="UP000598350"/>
    </source>
</evidence>
<dbReference type="Pfam" id="PF18940">
    <property type="entry name" value="DUF5687"/>
    <property type="match status" value="1"/>
</dbReference>
<keyword evidence="1" id="KW-1133">Transmembrane helix</keyword>
<evidence type="ECO:0000313" key="2">
    <source>
        <dbReference type="EMBL" id="MBD0850574.1"/>
    </source>
</evidence>
<keyword evidence="1" id="KW-0812">Transmembrane</keyword>
<dbReference type="Proteomes" id="UP000598350">
    <property type="component" value="Unassembled WGS sequence"/>
</dbReference>
<sequence>MFKHFVNLQWKSFFRSSNFGKGLALKLLMGFFAIYMMVSFAGLGVALYFILKKAFPDTDPMLIVSGYMLYWVLIELFFRYFMQKLPVMDIKPLLLYPINKGKITHYILVKSGLSGYNFLSLFFAVPFSIVLMAQGYPILNVLGWLGAIIGMVLTINYTNFIINKSDKVLLIIGVVILVLYGLEYFKVFPVKDYVGQLFYSLFENPILVIIPLGLAVGTYFINYAFLRKRLYLDASIKKKTIEATTSELGWTKRFGDIAPFLQLDLKLIWRNKRTKMQVFISLAFILYGLIFYGMDPYGETSTIFLFVGIFMTGVFLSNFGQFIPAWDSEYYSMMMSQNIPLRKYLESKAGLISVSVVVMFLLSIPYVYFGWKILAINLGCALYNLGVNVPVILFFGSFNKKRIDLNKSAIGNMQGTSATQFLVLLPLMVVPSVIYFTLKTFVSFEAALITLSVMGIIGFALRKTLLDKVTEAYRKRKYKMIAGFREQNS</sequence>
<name>A0ABR7VEU5_9FLAO</name>
<evidence type="ECO:0000256" key="1">
    <source>
        <dbReference type="SAM" id="Phobius"/>
    </source>
</evidence>
<dbReference type="EMBL" id="JABTCG010000002">
    <property type="protein sequence ID" value="MBD0850574.1"/>
    <property type="molecule type" value="Genomic_DNA"/>
</dbReference>
<feature type="transmembrane region" description="Helical" evidence="1">
    <location>
        <begin position="168"/>
        <end position="185"/>
    </location>
</feature>
<feature type="transmembrane region" description="Helical" evidence="1">
    <location>
        <begin position="374"/>
        <end position="396"/>
    </location>
</feature>
<feature type="transmembrane region" description="Helical" evidence="1">
    <location>
        <begin position="417"/>
        <end position="436"/>
    </location>
</feature>